<dbReference type="RefSeq" id="WP_314799744.1">
    <property type="nucleotide sequence ID" value="NZ_CP130319.1"/>
</dbReference>
<evidence type="ECO:0000256" key="2">
    <source>
        <dbReference type="ARBA" id="ARBA00023274"/>
    </source>
</evidence>
<dbReference type="SUPFAM" id="SSF50104">
    <property type="entry name" value="Translation proteins SH3-like domain"/>
    <property type="match status" value="1"/>
</dbReference>
<dbReference type="EMBL" id="CP130319">
    <property type="protein sequence ID" value="WNR44259.1"/>
    <property type="molecule type" value="Genomic_DNA"/>
</dbReference>
<evidence type="ECO:0000313" key="4">
    <source>
        <dbReference type="Proteomes" id="UP001304650"/>
    </source>
</evidence>
<dbReference type="CDD" id="cd06088">
    <property type="entry name" value="KOW_RPL14"/>
    <property type="match status" value="1"/>
</dbReference>
<proteinExistence type="predicted"/>
<dbReference type="AlphaFoldDB" id="A0AA96LQP1"/>
<keyword evidence="2" id="KW-0687">Ribonucleoprotein</keyword>
<dbReference type="Proteomes" id="UP001304650">
    <property type="component" value="Chromosome"/>
</dbReference>
<dbReference type="InterPro" id="IPR014722">
    <property type="entry name" value="Rib_uL2_dom2"/>
</dbReference>
<evidence type="ECO:0000313" key="3">
    <source>
        <dbReference type="EMBL" id="WNR44259.1"/>
    </source>
</evidence>
<sequence>MNGVESKIPQVGQIVKVLRGRDPGEYAVVIGLVDHRFVWLADGDHRKFDQPKKKNLNHLQLQEMISSEVASSIRETGRVTNGKLRFAIAKFVERMQDEAQEKGE</sequence>
<dbReference type="GO" id="GO:0005840">
    <property type="term" value="C:ribosome"/>
    <property type="evidence" value="ECO:0007669"/>
    <property type="project" value="UniProtKB-KW"/>
</dbReference>
<dbReference type="Gene3D" id="2.30.30.30">
    <property type="match status" value="1"/>
</dbReference>
<dbReference type="InterPro" id="IPR041985">
    <property type="entry name" value="Ribosomal_eL14_KOW"/>
</dbReference>
<dbReference type="KEGG" id="proo:MJB10_24855"/>
<gene>
    <name evidence="3" type="ORF">MJB10_24855</name>
</gene>
<dbReference type="InterPro" id="IPR008991">
    <property type="entry name" value="Translation_prot_SH3-like_sf"/>
</dbReference>
<keyword evidence="4" id="KW-1185">Reference proteome</keyword>
<organism evidence="3 4">
    <name type="scientific">Paenibacillus roseopurpureus</name>
    <dbReference type="NCBI Taxonomy" id="2918901"/>
    <lineage>
        <taxon>Bacteria</taxon>
        <taxon>Bacillati</taxon>
        <taxon>Bacillota</taxon>
        <taxon>Bacilli</taxon>
        <taxon>Bacillales</taxon>
        <taxon>Paenibacillaceae</taxon>
        <taxon>Paenibacillus</taxon>
    </lineage>
</organism>
<protein>
    <submittedName>
        <fullName evidence="3">KOW domain-containing RNA-binding protein</fullName>
    </submittedName>
</protein>
<accession>A0AA96LQP1</accession>
<name>A0AA96LQP1_9BACL</name>
<dbReference type="GO" id="GO:1990904">
    <property type="term" value="C:ribonucleoprotein complex"/>
    <property type="evidence" value="ECO:0007669"/>
    <property type="project" value="UniProtKB-KW"/>
</dbReference>
<evidence type="ECO:0000256" key="1">
    <source>
        <dbReference type="ARBA" id="ARBA00022980"/>
    </source>
</evidence>
<reference evidence="3" key="1">
    <citation type="submission" date="2022-02" db="EMBL/GenBank/DDBJ databases">
        <title>Paenibacillus sp. MBLB1832 Whole Genome Shotgun Sequencing.</title>
        <authorList>
            <person name="Hwang C.Y."/>
            <person name="Cho E.-S."/>
            <person name="Seo M.-J."/>
        </authorList>
    </citation>
    <scope>NUCLEOTIDE SEQUENCE</scope>
    <source>
        <strain evidence="3">MBLB1832</strain>
    </source>
</reference>
<keyword evidence="1" id="KW-0689">Ribosomal protein</keyword>